<keyword evidence="1" id="KW-0472">Membrane</keyword>
<protein>
    <submittedName>
        <fullName evidence="2">Uncharacterized protein</fullName>
    </submittedName>
</protein>
<name>A0A6A7AD38_9PLEO</name>
<accession>A0A6A7AD38</accession>
<evidence type="ECO:0000313" key="2">
    <source>
        <dbReference type="EMBL" id="KAF2831063.1"/>
    </source>
</evidence>
<evidence type="ECO:0000256" key="1">
    <source>
        <dbReference type="SAM" id="Phobius"/>
    </source>
</evidence>
<keyword evidence="1" id="KW-1133">Transmembrane helix</keyword>
<feature type="transmembrane region" description="Helical" evidence="1">
    <location>
        <begin position="12"/>
        <end position="35"/>
    </location>
</feature>
<reference evidence="2" key="1">
    <citation type="journal article" date="2020" name="Stud. Mycol.">
        <title>101 Dothideomycetes genomes: a test case for predicting lifestyles and emergence of pathogens.</title>
        <authorList>
            <person name="Haridas S."/>
            <person name="Albert R."/>
            <person name="Binder M."/>
            <person name="Bloem J."/>
            <person name="Labutti K."/>
            <person name="Salamov A."/>
            <person name="Andreopoulos B."/>
            <person name="Baker S."/>
            <person name="Barry K."/>
            <person name="Bills G."/>
            <person name="Bluhm B."/>
            <person name="Cannon C."/>
            <person name="Castanera R."/>
            <person name="Culley D."/>
            <person name="Daum C."/>
            <person name="Ezra D."/>
            <person name="Gonzalez J."/>
            <person name="Henrissat B."/>
            <person name="Kuo A."/>
            <person name="Liang C."/>
            <person name="Lipzen A."/>
            <person name="Lutzoni F."/>
            <person name="Magnuson J."/>
            <person name="Mondo S."/>
            <person name="Nolan M."/>
            <person name="Ohm R."/>
            <person name="Pangilinan J."/>
            <person name="Park H.-J."/>
            <person name="Ramirez L."/>
            <person name="Alfaro M."/>
            <person name="Sun H."/>
            <person name="Tritt A."/>
            <person name="Yoshinaga Y."/>
            <person name="Zwiers L.-H."/>
            <person name="Turgeon B."/>
            <person name="Goodwin S."/>
            <person name="Spatafora J."/>
            <person name="Crous P."/>
            <person name="Grigoriev I."/>
        </authorList>
    </citation>
    <scope>NUCLEOTIDE SEQUENCE</scope>
    <source>
        <strain evidence="2">CBS 113818</strain>
    </source>
</reference>
<sequence>MFAHTRLSTKGFCLLFLPFFIFVFGGLLASTYLVYIAQRSERLFLFWRRISFVYTFPRDGRSTSCPLATTLYMNGYERLNLTTMLPRGFGEHGWMTRNLDTLLFVCAY</sequence>
<organism evidence="2 3">
    <name type="scientific">Ophiobolus disseminans</name>
    <dbReference type="NCBI Taxonomy" id="1469910"/>
    <lineage>
        <taxon>Eukaryota</taxon>
        <taxon>Fungi</taxon>
        <taxon>Dikarya</taxon>
        <taxon>Ascomycota</taxon>
        <taxon>Pezizomycotina</taxon>
        <taxon>Dothideomycetes</taxon>
        <taxon>Pleosporomycetidae</taxon>
        <taxon>Pleosporales</taxon>
        <taxon>Pleosporineae</taxon>
        <taxon>Phaeosphaeriaceae</taxon>
        <taxon>Ophiobolus</taxon>
    </lineage>
</organism>
<dbReference type="Proteomes" id="UP000799424">
    <property type="component" value="Unassembled WGS sequence"/>
</dbReference>
<proteinExistence type="predicted"/>
<keyword evidence="1" id="KW-0812">Transmembrane</keyword>
<gene>
    <name evidence="2" type="ORF">CC86DRAFT_134464</name>
</gene>
<evidence type="ECO:0000313" key="3">
    <source>
        <dbReference type="Proteomes" id="UP000799424"/>
    </source>
</evidence>
<dbReference type="AlphaFoldDB" id="A0A6A7AD38"/>
<dbReference type="EMBL" id="MU006218">
    <property type="protein sequence ID" value="KAF2831063.1"/>
    <property type="molecule type" value="Genomic_DNA"/>
</dbReference>
<keyword evidence="3" id="KW-1185">Reference proteome</keyword>